<evidence type="ECO:0000259" key="5">
    <source>
        <dbReference type="SMART" id="SM00062"/>
    </source>
</evidence>
<evidence type="ECO:0000256" key="2">
    <source>
        <dbReference type="ARBA" id="ARBA00022448"/>
    </source>
</evidence>
<dbReference type="Pfam" id="PF00497">
    <property type="entry name" value="SBP_bac_3"/>
    <property type="match status" value="1"/>
</dbReference>
<dbReference type="SUPFAM" id="SSF53850">
    <property type="entry name" value="Periplasmic binding protein-like II"/>
    <property type="match status" value="1"/>
</dbReference>
<dbReference type="SMART" id="SM00062">
    <property type="entry name" value="PBPb"/>
    <property type="match status" value="1"/>
</dbReference>
<reference evidence="6 7" key="1">
    <citation type="submission" date="2020-10" db="EMBL/GenBank/DDBJ databases">
        <authorList>
            <person name="Castelo-Branco R."/>
            <person name="Eusebio N."/>
            <person name="Adriana R."/>
            <person name="Vieira A."/>
            <person name="Brugerolle De Fraissinette N."/>
            <person name="Rezende De Castro R."/>
            <person name="Schneider M.P."/>
            <person name="Vasconcelos V."/>
            <person name="Leao P.N."/>
        </authorList>
    </citation>
    <scope>NUCLEOTIDE SEQUENCE [LARGE SCALE GENOMIC DNA]</scope>
    <source>
        <strain evidence="6 7">LEGE 00031</strain>
    </source>
</reference>
<organism evidence="6 7">
    <name type="scientific">Synechocystis salina LEGE 00031</name>
    <dbReference type="NCBI Taxonomy" id="1828736"/>
    <lineage>
        <taxon>Bacteria</taxon>
        <taxon>Bacillati</taxon>
        <taxon>Cyanobacteriota</taxon>
        <taxon>Cyanophyceae</taxon>
        <taxon>Synechococcales</taxon>
        <taxon>Merismopediaceae</taxon>
        <taxon>Synechocystis</taxon>
    </lineage>
</organism>
<keyword evidence="2" id="KW-0813">Transport</keyword>
<proteinExistence type="inferred from homology"/>
<accession>A0ABR9VVP4</accession>
<evidence type="ECO:0000256" key="3">
    <source>
        <dbReference type="ARBA" id="ARBA00022729"/>
    </source>
</evidence>
<dbReference type="InterPro" id="IPR001638">
    <property type="entry name" value="Solute-binding_3/MltF_N"/>
</dbReference>
<dbReference type="RefSeq" id="WP_194020797.1">
    <property type="nucleotide sequence ID" value="NZ_JADEVV010000062.1"/>
</dbReference>
<dbReference type="CDD" id="cd13688">
    <property type="entry name" value="PBP2_GltI_DEBP"/>
    <property type="match status" value="1"/>
</dbReference>
<sequence>MLKQLSATFIGLLLATVGAQAAIAETVMEKIIRTGNLTIGANLDTVPFSYINENNEVVGYSIDIADRIREEVGKELGREVVLQIVEVQDMKDALPKVKNGELDIVCNTAFTWERDRYVDFTASYAVAGVQLLVPNDTPINSPETLMGRRVALVPNTIVEDAVKIAQADIEVVPVTSVRAGMEALKKGTVDAVAADGIQLAGLRQVLDMPDTKIIPQPAQIRYGVGCMVREGNPSFLRLANRALVRLAEGYVQGDPEDVAIVDKWIGTEGIVPVDNDNLRQFFNYLVITHEQVMEPKNGQ</sequence>
<feature type="domain" description="Solute-binding protein family 3/N-terminal" evidence="5">
    <location>
        <begin position="36"/>
        <end position="268"/>
    </location>
</feature>
<dbReference type="InterPro" id="IPR026358">
    <property type="entry name" value="Orph_peri_GRRM"/>
</dbReference>
<keyword evidence="3 4" id="KW-0732">Signal</keyword>
<dbReference type="EMBL" id="JADEVV010000062">
    <property type="protein sequence ID" value="MBE9255425.1"/>
    <property type="molecule type" value="Genomic_DNA"/>
</dbReference>
<dbReference type="NCBIfam" id="TIGR04262">
    <property type="entry name" value="orph_peri_GRRM"/>
    <property type="match status" value="1"/>
</dbReference>
<evidence type="ECO:0000313" key="6">
    <source>
        <dbReference type="EMBL" id="MBE9255425.1"/>
    </source>
</evidence>
<feature type="signal peptide" evidence="4">
    <location>
        <begin position="1"/>
        <end position="21"/>
    </location>
</feature>
<comment type="caution">
    <text evidence="6">The sequence shown here is derived from an EMBL/GenBank/DDBJ whole genome shotgun (WGS) entry which is preliminary data.</text>
</comment>
<comment type="similarity">
    <text evidence="1">Belongs to the bacterial solute-binding protein 3 family.</text>
</comment>
<dbReference type="PANTHER" id="PTHR30085:SF6">
    <property type="entry name" value="ABC TRANSPORTER GLUTAMINE-BINDING PROTEIN GLNH"/>
    <property type="match status" value="1"/>
</dbReference>
<protein>
    <submittedName>
        <fullName evidence="6">Extracellular substrate binding-like orphan protein GrrP</fullName>
    </submittedName>
</protein>
<feature type="chain" id="PRO_5046075587" evidence="4">
    <location>
        <begin position="22"/>
        <end position="299"/>
    </location>
</feature>
<evidence type="ECO:0000256" key="4">
    <source>
        <dbReference type="SAM" id="SignalP"/>
    </source>
</evidence>
<dbReference type="InterPro" id="IPR051455">
    <property type="entry name" value="Bact_solute-bind_prot3"/>
</dbReference>
<keyword evidence="7" id="KW-1185">Reference proteome</keyword>
<dbReference type="Gene3D" id="3.40.190.10">
    <property type="entry name" value="Periplasmic binding protein-like II"/>
    <property type="match status" value="2"/>
</dbReference>
<name>A0ABR9VVP4_9SYNC</name>
<gene>
    <name evidence="6" type="primary">grrP</name>
    <name evidence="6" type="ORF">IQ217_16590</name>
</gene>
<dbReference type="PANTHER" id="PTHR30085">
    <property type="entry name" value="AMINO ACID ABC TRANSPORTER PERMEASE"/>
    <property type="match status" value="1"/>
</dbReference>
<dbReference type="Proteomes" id="UP000658720">
    <property type="component" value="Unassembled WGS sequence"/>
</dbReference>
<evidence type="ECO:0000313" key="7">
    <source>
        <dbReference type="Proteomes" id="UP000658720"/>
    </source>
</evidence>
<evidence type="ECO:0000256" key="1">
    <source>
        <dbReference type="ARBA" id="ARBA00010333"/>
    </source>
</evidence>